<dbReference type="AlphaFoldDB" id="A0A2K0W9M6"/>
<evidence type="ECO:0000256" key="1">
    <source>
        <dbReference type="ARBA" id="ARBA00004123"/>
    </source>
</evidence>
<dbReference type="PROSITE" id="PS00036">
    <property type="entry name" value="BZIP_BASIC"/>
    <property type="match status" value="1"/>
</dbReference>
<evidence type="ECO:0000256" key="2">
    <source>
        <dbReference type="ARBA" id="ARBA00023242"/>
    </source>
</evidence>
<dbReference type="PANTHER" id="PTHR40621:SF6">
    <property type="entry name" value="AP-1-LIKE TRANSCRIPTION FACTOR YAP1-RELATED"/>
    <property type="match status" value="1"/>
</dbReference>
<dbReference type="OrthoDB" id="10433946at2759"/>
<feature type="region of interest" description="Disordered" evidence="3">
    <location>
        <begin position="123"/>
        <end position="162"/>
    </location>
</feature>
<dbReference type="Gene3D" id="1.20.5.170">
    <property type="match status" value="1"/>
</dbReference>
<dbReference type="InterPro" id="IPR004827">
    <property type="entry name" value="bZIP"/>
</dbReference>
<evidence type="ECO:0000256" key="3">
    <source>
        <dbReference type="SAM" id="MobiDB-lite"/>
    </source>
</evidence>
<gene>
    <name evidence="5" type="ORF">FNYG_07840</name>
</gene>
<protein>
    <recommendedName>
        <fullName evidence="4">BZIP domain-containing protein</fullName>
    </recommendedName>
</protein>
<comment type="caution">
    <text evidence="5">The sequence shown here is derived from an EMBL/GenBank/DDBJ whole genome shotgun (WGS) entry which is preliminary data.</text>
</comment>
<comment type="subcellular location">
    <subcellularLocation>
        <location evidence="1">Nucleus</location>
    </subcellularLocation>
</comment>
<accession>A0A2K0W9M6</accession>
<dbReference type="GO" id="GO:0090575">
    <property type="term" value="C:RNA polymerase II transcription regulator complex"/>
    <property type="evidence" value="ECO:0007669"/>
    <property type="project" value="TreeGrafter"/>
</dbReference>
<keyword evidence="2" id="KW-0539">Nucleus</keyword>
<dbReference type="Proteomes" id="UP000236664">
    <property type="component" value="Unassembled WGS sequence"/>
</dbReference>
<dbReference type="GO" id="GO:0001228">
    <property type="term" value="F:DNA-binding transcription activator activity, RNA polymerase II-specific"/>
    <property type="evidence" value="ECO:0007669"/>
    <property type="project" value="TreeGrafter"/>
</dbReference>
<dbReference type="EMBL" id="MTQA01000095">
    <property type="protein sequence ID" value="PNP78975.1"/>
    <property type="molecule type" value="Genomic_DNA"/>
</dbReference>
<feature type="compositionally biased region" description="Polar residues" evidence="3">
    <location>
        <begin position="136"/>
        <end position="154"/>
    </location>
</feature>
<dbReference type="SUPFAM" id="SSF57959">
    <property type="entry name" value="Leucine zipper domain"/>
    <property type="match status" value="1"/>
</dbReference>
<name>A0A2K0W9M6_GIBNY</name>
<proteinExistence type="predicted"/>
<dbReference type="InterPro" id="IPR050936">
    <property type="entry name" value="AP-1-like"/>
</dbReference>
<keyword evidence="6" id="KW-1185">Reference proteome</keyword>
<dbReference type="GO" id="GO:0000976">
    <property type="term" value="F:transcription cis-regulatory region binding"/>
    <property type="evidence" value="ECO:0007669"/>
    <property type="project" value="InterPro"/>
</dbReference>
<evidence type="ECO:0000313" key="5">
    <source>
        <dbReference type="EMBL" id="PNP78975.1"/>
    </source>
</evidence>
<dbReference type="CDD" id="cd14688">
    <property type="entry name" value="bZIP_YAP"/>
    <property type="match status" value="1"/>
</dbReference>
<dbReference type="PANTHER" id="PTHR40621">
    <property type="entry name" value="TRANSCRIPTION FACTOR KAPC-RELATED"/>
    <property type="match status" value="1"/>
</dbReference>
<evidence type="ECO:0000313" key="6">
    <source>
        <dbReference type="Proteomes" id="UP000236664"/>
    </source>
</evidence>
<feature type="domain" description="BZIP" evidence="4">
    <location>
        <begin position="17"/>
        <end position="32"/>
    </location>
</feature>
<sequence>MLNVSLDIPEKQDETTKRRLRNRLSQRNFRERKSMYIRELEKRSKLNTISDSERNRVLLREARDLRAQMLQLRSKVLKLSVSLNAIGLQIGNILDIDGPSQQSMRRTGTCSDFEADLANSVEDEQSSAEERFGHNMGSQGEDTNSTNVENTSIGTRIPEGSPKQVQVKITDVDLATSESSDVDIVTHQETAVSNEDVTMGFVSEEGRCSNQSFMEFFELLQHGDAQLQSIELAVPDDFCLKTLGS</sequence>
<reference evidence="5 6" key="1">
    <citation type="submission" date="2017-06" db="EMBL/GenBank/DDBJ databases">
        <title>Genome of Fusarium nygamai isolate CS10214.</title>
        <authorList>
            <person name="Gardiner D.M."/>
            <person name="Obanor F."/>
            <person name="Kazan K."/>
        </authorList>
    </citation>
    <scope>NUCLEOTIDE SEQUENCE [LARGE SCALE GENOMIC DNA]</scope>
    <source>
        <strain evidence="5 6">CS10214</strain>
    </source>
</reference>
<dbReference type="InterPro" id="IPR046347">
    <property type="entry name" value="bZIP_sf"/>
</dbReference>
<evidence type="ECO:0000259" key="4">
    <source>
        <dbReference type="PROSITE" id="PS00036"/>
    </source>
</evidence>
<dbReference type="SMART" id="SM00338">
    <property type="entry name" value="BRLZ"/>
    <property type="match status" value="1"/>
</dbReference>
<organism evidence="5 6">
    <name type="scientific">Gibberella nygamai</name>
    <name type="common">Bean root rot disease fungus</name>
    <name type="synonym">Fusarium nygamai</name>
    <dbReference type="NCBI Taxonomy" id="42673"/>
    <lineage>
        <taxon>Eukaryota</taxon>
        <taxon>Fungi</taxon>
        <taxon>Dikarya</taxon>
        <taxon>Ascomycota</taxon>
        <taxon>Pezizomycotina</taxon>
        <taxon>Sordariomycetes</taxon>
        <taxon>Hypocreomycetidae</taxon>
        <taxon>Hypocreales</taxon>
        <taxon>Nectriaceae</taxon>
        <taxon>Fusarium</taxon>
        <taxon>Fusarium fujikuroi species complex</taxon>
    </lineage>
</organism>